<keyword evidence="3" id="KW-1185">Reference proteome</keyword>
<comment type="caution">
    <text evidence="2">The sequence shown here is derived from an EMBL/GenBank/DDBJ whole genome shotgun (WGS) entry which is preliminary data.</text>
</comment>
<dbReference type="Proteomes" id="UP001206595">
    <property type="component" value="Unassembled WGS sequence"/>
</dbReference>
<accession>A0AAD5HFK8</accession>
<gene>
    <name evidence="2" type="ORF">K450DRAFT_238228</name>
</gene>
<evidence type="ECO:0000256" key="1">
    <source>
        <dbReference type="SAM" id="MobiDB-lite"/>
    </source>
</evidence>
<dbReference type="GeneID" id="75913905"/>
<sequence>MKHQECIACEHHCADILDLRIHIIESHTVLQVEENAGSSSDGKEDAALIVDIADIFTDGIVVERAQVKQSSKRNNETLQSPPISDGLSQASDVSVKKRKGYETPTAVQPIQRHRNLLEEFTTSLEENPFDDDDDPLISVPTEIGFEFKRESEEEWLLYGDDVLETIYNYQNTSLRHLRQKTAINENIERILSLSSIILLRHQSTIFDGSSDQSKLREAIKSEQLSALQSEMNKDKKSDLESLRKTLKMTLKENSRSLGLKAIDATEMKELSRLKELTRYIQHPFREVSHVGRKSETETQCTAAHLYPFMLNMYGDPDRFPVVFGNSSSTASAARINGKYQARQPDGIIQVVHGHTILEAGYVENKFNNATKANVAKDLMRLCRFAKDSLDLLRRRSVDPDLFITLNQIVDHHVDLLVAKRQADGYTIITQVGSYELPSTIRGMLAFLDDYEELHAYFDASLDCCQKVRQVLMTNPPTLADTAYRQCVSTPDLKKFLLL</sequence>
<organism evidence="2 3">
    <name type="scientific">Umbelopsis ramanniana AG</name>
    <dbReference type="NCBI Taxonomy" id="1314678"/>
    <lineage>
        <taxon>Eukaryota</taxon>
        <taxon>Fungi</taxon>
        <taxon>Fungi incertae sedis</taxon>
        <taxon>Mucoromycota</taxon>
        <taxon>Mucoromycotina</taxon>
        <taxon>Umbelopsidomycetes</taxon>
        <taxon>Umbelopsidales</taxon>
        <taxon>Umbelopsidaceae</taxon>
        <taxon>Umbelopsis</taxon>
    </lineage>
</organism>
<dbReference type="AlphaFoldDB" id="A0AAD5HFK8"/>
<feature type="compositionally biased region" description="Polar residues" evidence="1">
    <location>
        <begin position="76"/>
        <end position="92"/>
    </location>
</feature>
<dbReference type="RefSeq" id="XP_051445117.1">
    <property type="nucleotide sequence ID" value="XM_051588560.1"/>
</dbReference>
<feature type="region of interest" description="Disordered" evidence="1">
    <location>
        <begin position="67"/>
        <end position="105"/>
    </location>
</feature>
<proteinExistence type="predicted"/>
<dbReference type="EMBL" id="MU620914">
    <property type="protein sequence ID" value="KAI8580113.1"/>
    <property type="molecule type" value="Genomic_DNA"/>
</dbReference>
<protein>
    <submittedName>
        <fullName evidence="2">Uncharacterized protein</fullName>
    </submittedName>
</protein>
<evidence type="ECO:0000313" key="3">
    <source>
        <dbReference type="Proteomes" id="UP001206595"/>
    </source>
</evidence>
<evidence type="ECO:0000313" key="2">
    <source>
        <dbReference type="EMBL" id="KAI8580113.1"/>
    </source>
</evidence>
<reference evidence="2" key="1">
    <citation type="submission" date="2021-06" db="EMBL/GenBank/DDBJ databases">
        <authorList>
            <consortium name="DOE Joint Genome Institute"/>
            <person name="Mondo S.J."/>
            <person name="Amses K.R."/>
            <person name="Simmons D.R."/>
            <person name="Longcore J.E."/>
            <person name="Seto K."/>
            <person name="Alves G.H."/>
            <person name="Bonds A.E."/>
            <person name="Quandt C.A."/>
            <person name="Davis W.J."/>
            <person name="Chang Y."/>
            <person name="Letcher P.M."/>
            <person name="Powell M.J."/>
            <person name="Kuo A."/>
            <person name="Labutti K."/>
            <person name="Pangilinan J."/>
            <person name="Andreopoulos W."/>
            <person name="Tritt A."/>
            <person name="Riley R."/>
            <person name="Hundley H."/>
            <person name="Johnson J."/>
            <person name="Lipzen A."/>
            <person name="Barry K."/>
            <person name="Berbee M.L."/>
            <person name="Buchler N.E."/>
            <person name="Grigoriev I.V."/>
            <person name="Spatafora J.W."/>
            <person name="Stajich J.E."/>
            <person name="James T.Y."/>
        </authorList>
    </citation>
    <scope>NUCLEOTIDE SEQUENCE</scope>
    <source>
        <strain evidence="2">AG</strain>
    </source>
</reference>
<reference evidence="2" key="2">
    <citation type="journal article" date="2022" name="Proc. Natl. Acad. Sci. U.S.A.">
        <title>Diploid-dominant life cycles characterize the early evolution of Fungi.</title>
        <authorList>
            <person name="Amses K.R."/>
            <person name="Simmons D.R."/>
            <person name="Longcore J.E."/>
            <person name="Mondo S.J."/>
            <person name="Seto K."/>
            <person name="Jeronimo G.H."/>
            <person name="Bonds A.E."/>
            <person name="Quandt C.A."/>
            <person name="Davis W.J."/>
            <person name="Chang Y."/>
            <person name="Federici B.A."/>
            <person name="Kuo A."/>
            <person name="LaButti K."/>
            <person name="Pangilinan J."/>
            <person name="Andreopoulos W."/>
            <person name="Tritt A."/>
            <person name="Riley R."/>
            <person name="Hundley H."/>
            <person name="Johnson J."/>
            <person name="Lipzen A."/>
            <person name="Barry K."/>
            <person name="Lang B.F."/>
            <person name="Cuomo C.A."/>
            <person name="Buchler N.E."/>
            <person name="Grigoriev I.V."/>
            <person name="Spatafora J.W."/>
            <person name="Stajich J.E."/>
            <person name="James T.Y."/>
        </authorList>
    </citation>
    <scope>NUCLEOTIDE SEQUENCE</scope>
    <source>
        <strain evidence="2">AG</strain>
    </source>
</reference>
<name>A0AAD5HFK8_UMBRA</name>